<dbReference type="InterPro" id="IPR014014">
    <property type="entry name" value="RNA_helicase_DEAD_Q_motif"/>
</dbReference>
<dbReference type="GO" id="GO:0005524">
    <property type="term" value="F:ATP binding"/>
    <property type="evidence" value="ECO:0007669"/>
    <property type="project" value="UniProtKB-KW"/>
</dbReference>
<name>A0A1G6H5N5_9BACT</name>
<gene>
    <name evidence="16" type="ORF">SAMN05216323_100747</name>
</gene>
<evidence type="ECO:0000256" key="3">
    <source>
        <dbReference type="ARBA" id="ARBA00022741"/>
    </source>
</evidence>
<evidence type="ECO:0000256" key="12">
    <source>
        <dbReference type="SAM" id="MobiDB-lite"/>
    </source>
</evidence>
<feature type="short sequence motif" description="Q motif" evidence="10">
    <location>
        <begin position="5"/>
        <end position="33"/>
    </location>
</feature>
<dbReference type="CDD" id="cd18787">
    <property type="entry name" value="SF2_C_DEAD"/>
    <property type="match status" value="1"/>
</dbReference>
<dbReference type="Pfam" id="PF00271">
    <property type="entry name" value="Helicase_C"/>
    <property type="match status" value="1"/>
</dbReference>
<dbReference type="SMART" id="SM00490">
    <property type="entry name" value="HELICc"/>
    <property type="match status" value="1"/>
</dbReference>
<evidence type="ECO:0000259" key="14">
    <source>
        <dbReference type="PROSITE" id="PS51194"/>
    </source>
</evidence>
<comment type="similarity">
    <text evidence="7 11">Belongs to the DEAD box helicase family.</text>
</comment>
<dbReference type="InterPro" id="IPR014001">
    <property type="entry name" value="Helicase_ATP-bd"/>
</dbReference>
<reference evidence="16 17" key="1">
    <citation type="submission" date="2016-09" db="EMBL/GenBank/DDBJ databases">
        <authorList>
            <person name="Capua I."/>
            <person name="De Benedictis P."/>
            <person name="Joannis T."/>
            <person name="Lombin L.H."/>
            <person name="Cattoli G."/>
        </authorList>
    </citation>
    <scope>NUCLEOTIDE SEQUENCE [LARGE SCALE GENOMIC DNA]</scope>
    <source>
        <strain evidence="16 17">A7P-90m</strain>
    </source>
</reference>
<dbReference type="InterPro" id="IPR001650">
    <property type="entry name" value="Helicase_C-like"/>
</dbReference>
<dbReference type="FunFam" id="3.40.50.300:FF:000108">
    <property type="entry name" value="ATP-dependent RNA helicase RhlE"/>
    <property type="match status" value="1"/>
</dbReference>
<evidence type="ECO:0000256" key="4">
    <source>
        <dbReference type="ARBA" id="ARBA00022801"/>
    </source>
</evidence>
<dbReference type="CDD" id="cd00268">
    <property type="entry name" value="DEADc"/>
    <property type="match status" value="1"/>
</dbReference>
<evidence type="ECO:0000256" key="8">
    <source>
        <dbReference type="ARBA" id="ARBA00047984"/>
    </source>
</evidence>
<dbReference type="InterPro" id="IPR027417">
    <property type="entry name" value="P-loop_NTPase"/>
</dbReference>
<dbReference type="Gene3D" id="3.30.70.330">
    <property type="match status" value="1"/>
</dbReference>
<dbReference type="EMBL" id="FMYP01000007">
    <property type="protein sequence ID" value="SDB89589.1"/>
    <property type="molecule type" value="Genomic_DNA"/>
</dbReference>
<dbReference type="RefSeq" id="WP_092435731.1">
    <property type="nucleotide sequence ID" value="NZ_FMYP01000007.1"/>
</dbReference>
<dbReference type="InterPro" id="IPR012677">
    <property type="entry name" value="Nucleotide-bd_a/b_plait_sf"/>
</dbReference>
<dbReference type="PROSITE" id="PS00039">
    <property type="entry name" value="DEAD_ATP_HELICASE"/>
    <property type="match status" value="1"/>
</dbReference>
<dbReference type="GO" id="GO:0009266">
    <property type="term" value="P:response to temperature stimulus"/>
    <property type="evidence" value="ECO:0007669"/>
    <property type="project" value="UniProtKB-ARBA"/>
</dbReference>
<evidence type="ECO:0000259" key="15">
    <source>
        <dbReference type="PROSITE" id="PS51195"/>
    </source>
</evidence>
<dbReference type="InterPro" id="IPR050547">
    <property type="entry name" value="DEAD_box_RNA_helicases"/>
</dbReference>
<feature type="region of interest" description="Disordered" evidence="12">
    <location>
        <begin position="520"/>
        <end position="588"/>
    </location>
</feature>
<feature type="domain" description="Helicase ATP-binding" evidence="13">
    <location>
        <begin position="37"/>
        <end position="207"/>
    </location>
</feature>
<accession>A0A1G6H5N5</accession>
<dbReference type="PANTHER" id="PTHR47963">
    <property type="entry name" value="DEAD-BOX ATP-DEPENDENT RNA HELICASE 47, MITOCHONDRIAL"/>
    <property type="match status" value="1"/>
</dbReference>
<dbReference type="PROSITE" id="PS51195">
    <property type="entry name" value="Q_MOTIF"/>
    <property type="match status" value="1"/>
</dbReference>
<protein>
    <recommendedName>
        <fullName evidence="9">DEAD-box ATP-dependent RNA helicase RhpA</fullName>
        <ecNumber evidence="1">3.6.4.13</ecNumber>
    </recommendedName>
</protein>
<dbReference type="GO" id="GO:0042255">
    <property type="term" value="P:ribosome assembly"/>
    <property type="evidence" value="ECO:0007669"/>
    <property type="project" value="UniProtKB-ARBA"/>
</dbReference>
<dbReference type="Pfam" id="PF00270">
    <property type="entry name" value="DEAD"/>
    <property type="match status" value="1"/>
</dbReference>
<evidence type="ECO:0000256" key="7">
    <source>
        <dbReference type="ARBA" id="ARBA00038437"/>
    </source>
</evidence>
<evidence type="ECO:0000259" key="13">
    <source>
        <dbReference type="PROSITE" id="PS51192"/>
    </source>
</evidence>
<evidence type="ECO:0000256" key="6">
    <source>
        <dbReference type="ARBA" id="ARBA00022840"/>
    </source>
</evidence>
<evidence type="ECO:0000313" key="16">
    <source>
        <dbReference type="EMBL" id="SDB89589.1"/>
    </source>
</evidence>
<feature type="compositionally biased region" description="Basic and acidic residues" evidence="12">
    <location>
        <begin position="537"/>
        <end position="575"/>
    </location>
</feature>
<dbReference type="PROSITE" id="PS51192">
    <property type="entry name" value="HELICASE_ATP_BIND_1"/>
    <property type="match status" value="1"/>
</dbReference>
<dbReference type="STRING" id="1640674.SAMN05216323_100747"/>
<dbReference type="InterPro" id="IPR011545">
    <property type="entry name" value="DEAD/DEAH_box_helicase_dom"/>
</dbReference>
<feature type="domain" description="DEAD-box RNA helicase Q" evidence="15">
    <location>
        <begin position="5"/>
        <end position="33"/>
    </location>
</feature>
<evidence type="ECO:0000256" key="9">
    <source>
        <dbReference type="ARBA" id="ARBA00074363"/>
    </source>
</evidence>
<dbReference type="Gene3D" id="3.40.50.300">
    <property type="entry name" value="P-loop containing nucleotide triphosphate hydrolases"/>
    <property type="match status" value="2"/>
</dbReference>
<dbReference type="OrthoDB" id="9785240at2"/>
<keyword evidence="17" id="KW-1185">Reference proteome</keyword>
<evidence type="ECO:0000256" key="5">
    <source>
        <dbReference type="ARBA" id="ARBA00022806"/>
    </source>
</evidence>
<dbReference type="GO" id="GO:0003723">
    <property type="term" value="F:RNA binding"/>
    <property type="evidence" value="ECO:0007669"/>
    <property type="project" value="TreeGrafter"/>
</dbReference>
<evidence type="ECO:0000256" key="10">
    <source>
        <dbReference type="PROSITE-ProRule" id="PRU00552"/>
    </source>
</evidence>
<evidence type="ECO:0000256" key="11">
    <source>
        <dbReference type="RuleBase" id="RU000492"/>
    </source>
</evidence>
<dbReference type="PANTHER" id="PTHR47963:SF8">
    <property type="entry name" value="ATP-DEPENDENT RNA HELICASE DEAD"/>
    <property type="match status" value="1"/>
</dbReference>
<evidence type="ECO:0000313" key="17">
    <source>
        <dbReference type="Proteomes" id="UP000199452"/>
    </source>
</evidence>
<organism evidence="16 17">
    <name type="scientific">Williamwhitmania taraxaci</name>
    <dbReference type="NCBI Taxonomy" id="1640674"/>
    <lineage>
        <taxon>Bacteria</taxon>
        <taxon>Pseudomonadati</taxon>
        <taxon>Bacteroidota</taxon>
        <taxon>Bacteroidia</taxon>
        <taxon>Bacteroidales</taxon>
        <taxon>Williamwhitmaniaceae</taxon>
        <taxon>Williamwhitmania</taxon>
    </lineage>
</organism>
<dbReference type="InterPro" id="IPR000629">
    <property type="entry name" value="RNA-helicase_DEAD-box_CS"/>
</dbReference>
<dbReference type="CDD" id="cd12252">
    <property type="entry name" value="RRM_DbpA"/>
    <property type="match status" value="1"/>
</dbReference>
<comment type="catalytic activity">
    <reaction evidence="8">
        <text>ATP + H2O = ADP + phosphate + H(+)</text>
        <dbReference type="Rhea" id="RHEA:13065"/>
        <dbReference type="ChEBI" id="CHEBI:15377"/>
        <dbReference type="ChEBI" id="CHEBI:15378"/>
        <dbReference type="ChEBI" id="CHEBI:30616"/>
        <dbReference type="ChEBI" id="CHEBI:43474"/>
        <dbReference type="ChEBI" id="CHEBI:456216"/>
        <dbReference type="EC" id="3.6.4.13"/>
    </reaction>
</comment>
<keyword evidence="3 11" id="KW-0547">Nucleotide-binding</keyword>
<evidence type="ECO:0000256" key="2">
    <source>
        <dbReference type="ARBA" id="ARBA00022490"/>
    </source>
</evidence>
<dbReference type="GO" id="GO:0016787">
    <property type="term" value="F:hydrolase activity"/>
    <property type="evidence" value="ECO:0007669"/>
    <property type="project" value="UniProtKB-KW"/>
</dbReference>
<dbReference type="InterPro" id="IPR005580">
    <property type="entry name" value="DbpA/CsdA_RNA-bd_dom"/>
</dbReference>
<sequence>MEINNDFASLGLSERTLEVIRKKGFEKATPIQALAIPVLVGTQSDIIGLAQTGTGKTAAYGLPIIDLIEENIGTVQAIILVPTRELALQVTEEMLSFKGDHRLQIISVYGGQSMSEQLRRLRQGVEIVVGTPGRILDHLSRGSLKLDNVKYLVLDEADEMLNMGFVDDIEEIMSKTPEDRRTFLFSATMPDRIARLSKKYMKNPQRLEIERKQMTADLTDQIYFEVSEGDRFDALTRIIDIEPEFYGLVFCRTRIAVDDLVARLNEHGYASDGLHGEVSQTMREKILKKFKTHQINILVATDVAARGIDIHDLTHVINYSMPQDPDSYVHRIGRTGRAGKEGTAITFISSNEYRSFVTLQKVTRNTIRKEKLPHGKDVVAVKKARILGELSQIVETGTFGDYLGMAEDMLASASPEVTLASLLKMAFKNELSEKNYPEIRSFNVDRKGKARVFIALGKRDGYAPGKLTDMIKEKTSLTDSRIDEVEVLENFSFVTVSFADAEAILAVLNKDGRGGRPIAEIASKKEGGSAGGGSRGGRREGGFRREGGSRDGGSREGGSREGGRREGGYRREGGSREGGSPESRRRRS</sequence>
<keyword evidence="5 11" id="KW-0347">Helicase</keyword>
<dbReference type="AlphaFoldDB" id="A0A1G6H5N5"/>
<keyword evidence="6 11" id="KW-0067">ATP-binding</keyword>
<keyword evidence="4 11" id="KW-0378">Hydrolase</keyword>
<keyword evidence="2" id="KW-0963">Cytoplasm</keyword>
<dbReference type="InterPro" id="IPR044742">
    <property type="entry name" value="DEAD/DEAH_RhlB"/>
</dbReference>
<dbReference type="SMART" id="SM00487">
    <property type="entry name" value="DEXDc"/>
    <property type="match status" value="1"/>
</dbReference>
<dbReference type="GO" id="GO:0003724">
    <property type="term" value="F:RNA helicase activity"/>
    <property type="evidence" value="ECO:0007669"/>
    <property type="project" value="UniProtKB-EC"/>
</dbReference>
<dbReference type="Pfam" id="PF03880">
    <property type="entry name" value="DbpA"/>
    <property type="match status" value="1"/>
</dbReference>
<proteinExistence type="inferred from homology"/>
<evidence type="ECO:0000256" key="1">
    <source>
        <dbReference type="ARBA" id="ARBA00012552"/>
    </source>
</evidence>
<dbReference type="EC" id="3.6.4.13" evidence="1"/>
<dbReference type="PROSITE" id="PS51194">
    <property type="entry name" value="HELICASE_CTER"/>
    <property type="match status" value="1"/>
</dbReference>
<dbReference type="Proteomes" id="UP000199452">
    <property type="component" value="Unassembled WGS sequence"/>
</dbReference>
<feature type="domain" description="Helicase C-terminal" evidence="14">
    <location>
        <begin position="234"/>
        <end position="379"/>
    </location>
</feature>
<dbReference type="SUPFAM" id="SSF52540">
    <property type="entry name" value="P-loop containing nucleoside triphosphate hydrolases"/>
    <property type="match status" value="1"/>
</dbReference>